<dbReference type="PANTHER" id="PTHR12121:SF36">
    <property type="entry name" value="ENDONUCLEASE_EXONUCLEASE_PHOSPHATASE DOMAIN-CONTAINING PROTEIN"/>
    <property type="match status" value="1"/>
</dbReference>
<sequence>MRFASSVLAFRLLTHNIRYATESPFEGERPWEERASGLINELRTQTLYNPESFICLQEVLHNQLEDILIGLNVNASSVDDQWAHIGVGRDDGFEAGEYSPILYRPTIWHLEYFKTIWLSETPDRPSKGWDAGSIRILTTGIFRHIRTGQLLVAMCTHLDNAGARSRLESARLIRAEIDRLTRSGYSNGTLPIFLAGDFNSKPDQEAYAILNEASSPVRDLRDMTPQKFRSGHENTFSGFGHDELKRIDFLFLGPKEERFWHVRSYKVLENVYDDGVYISDHRAVVGDVVLD</sequence>
<dbReference type="InterPro" id="IPR005135">
    <property type="entry name" value="Endo/exonuclease/phosphatase"/>
</dbReference>
<reference evidence="2" key="1">
    <citation type="journal article" date="2020" name="Stud. Mycol.">
        <title>101 Dothideomycetes genomes: a test case for predicting lifestyles and emergence of pathogens.</title>
        <authorList>
            <person name="Haridas S."/>
            <person name="Albert R."/>
            <person name="Binder M."/>
            <person name="Bloem J."/>
            <person name="Labutti K."/>
            <person name="Salamov A."/>
            <person name="Andreopoulos B."/>
            <person name="Baker S."/>
            <person name="Barry K."/>
            <person name="Bills G."/>
            <person name="Bluhm B."/>
            <person name="Cannon C."/>
            <person name="Castanera R."/>
            <person name="Culley D."/>
            <person name="Daum C."/>
            <person name="Ezra D."/>
            <person name="Gonzalez J."/>
            <person name="Henrissat B."/>
            <person name="Kuo A."/>
            <person name="Liang C."/>
            <person name="Lipzen A."/>
            <person name="Lutzoni F."/>
            <person name="Magnuson J."/>
            <person name="Mondo S."/>
            <person name="Nolan M."/>
            <person name="Ohm R."/>
            <person name="Pangilinan J."/>
            <person name="Park H.-J."/>
            <person name="Ramirez L."/>
            <person name="Alfaro M."/>
            <person name="Sun H."/>
            <person name="Tritt A."/>
            <person name="Yoshinaga Y."/>
            <person name="Zwiers L.-H."/>
            <person name="Turgeon B."/>
            <person name="Goodwin S."/>
            <person name="Spatafora J."/>
            <person name="Crous P."/>
            <person name="Grigoriev I."/>
        </authorList>
    </citation>
    <scope>NUCLEOTIDE SEQUENCE</scope>
    <source>
        <strain evidence="2">ATCC 16933</strain>
    </source>
</reference>
<evidence type="ECO:0000313" key="2">
    <source>
        <dbReference type="EMBL" id="KAF2457606.1"/>
    </source>
</evidence>
<keyword evidence="2" id="KW-0255">Endonuclease</keyword>
<dbReference type="EMBL" id="MU001680">
    <property type="protein sequence ID" value="KAF2457606.1"/>
    <property type="molecule type" value="Genomic_DNA"/>
</dbReference>
<name>A0A6A6P0X2_9PEZI</name>
<organism evidence="2 3">
    <name type="scientific">Lineolata rhizophorae</name>
    <dbReference type="NCBI Taxonomy" id="578093"/>
    <lineage>
        <taxon>Eukaryota</taxon>
        <taxon>Fungi</taxon>
        <taxon>Dikarya</taxon>
        <taxon>Ascomycota</taxon>
        <taxon>Pezizomycotina</taxon>
        <taxon>Dothideomycetes</taxon>
        <taxon>Dothideomycetes incertae sedis</taxon>
        <taxon>Lineolatales</taxon>
        <taxon>Lineolataceae</taxon>
        <taxon>Lineolata</taxon>
    </lineage>
</organism>
<dbReference type="SUPFAM" id="SSF56219">
    <property type="entry name" value="DNase I-like"/>
    <property type="match status" value="1"/>
</dbReference>
<dbReference type="GO" id="GO:0004519">
    <property type="term" value="F:endonuclease activity"/>
    <property type="evidence" value="ECO:0007669"/>
    <property type="project" value="UniProtKB-KW"/>
</dbReference>
<dbReference type="Gene3D" id="3.60.10.10">
    <property type="entry name" value="Endonuclease/exonuclease/phosphatase"/>
    <property type="match status" value="1"/>
</dbReference>
<dbReference type="OrthoDB" id="276515at2759"/>
<dbReference type="CDD" id="cd09083">
    <property type="entry name" value="EEP-1"/>
    <property type="match status" value="1"/>
</dbReference>
<keyword evidence="2" id="KW-0540">Nuclease</keyword>
<keyword evidence="2" id="KW-0378">Hydrolase</keyword>
<feature type="domain" description="Endonuclease/exonuclease/phosphatase" evidence="1">
    <location>
        <begin position="13"/>
        <end position="281"/>
    </location>
</feature>
<protein>
    <submittedName>
        <fullName evidence="2">Endonuclease/exonuclease/phosphatase family protein</fullName>
    </submittedName>
</protein>
<proteinExistence type="predicted"/>
<dbReference type="InterPro" id="IPR036691">
    <property type="entry name" value="Endo/exonu/phosph_ase_sf"/>
</dbReference>
<keyword evidence="2" id="KW-0269">Exonuclease</keyword>
<dbReference type="Pfam" id="PF03372">
    <property type="entry name" value="Exo_endo_phos"/>
    <property type="match status" value="1"/>
</dbReference>
<accession>A0A6A6P0X2</accession>
<evidence type="ECO:0000259" key="1">
    <source>
        <dbReference type="Pfam" id="PF03372"/>
    </source>
</evidence>
<dbReference type="InterPro" id="IPR050410">
    <property type="entry name" value="CCR4/nocturin_mRNA_transcr"/>
</dbReference>
<dbReference type="Proteomes" id="UP000799766">
    <property type="component" value="Unassembled WGS sequence"/>
</dbReference>
<evidence type="ECO:0000313" key="3">
    <source>
        <dbReference type="Proteomes" id="UP000799766"/>
    </source>
</evidence>
<keyword evidence="3" id="KW-1185">Reference proteome</keyword>
<dbReference type="PANTHER" id="PTHR12121">
    <property type="entry name" value="CARBON CATABOLITE REPRESSOR PROTEIN 4"/>
    <property type="match status" value="1"/>
</dbReference>
<gene>
    <name evidence="2" type="ORF">BDY21DRAFT_285982</name>
</gene>
<dbReference type="AlphaFoldDB" id="A0A6A6P0X2"/>
<dbReference type="GO" id="GO:0000175">
    <property type="term" value="F:3'-5'-RNA exonuclease activity"/>
    <property type="evidence" value="ECO:0007669"/>
    <property type="project" value="TreeGrafter"/>
</dbReference>